<comment type="subcellular location">
    <subcellularLocation>
        <location evidence="6">Golgi apparatus membrane</location>
        <topology evidence="6">Multi-pass membrane protein</topology>
    </subcellularLocation>
    <subcellularLocation>
        <location evidence="1">Membrane</location>
        <topology evidence="1">Multi-pass membrane protein</topology>
    </subcellularLocation>
</comment>
<comment type="caution">
    <text evidence="8">The sequence shown here is derived from an EMBL/GenBank/DDBJ whole genome shotgun (WGS) entry which is preliminary data.</text>
</comment>
<evidence type="ECO:0000259" key="7">
    <source>
        <dbReference type="Pfam" id="PF04893"/>
    </source>
</evidence>
<evidence type="ECO:0000256" key="3">
    <source>
        <dbReference type="ARBA" id="ARBA00022692"/>
    </source>
</evidence>
<dbReference type="GO" id="GO:0000139">
    <property type="term" value="C:Golgi membrane"/>
    <property type="evidence" value="ECO:0007669"/>
    <property type="project" value="UniProtKB-SubCell"/>
</dbReference>
<dbReference type="OrthoDB" id="411251at2759"/>
<evidence type="ECO:0000313" key="8">
    <source>
        <dbReference type="EMBL" id="KAG9393204.1"/>
    </source>
</evidence>
<organism evidence="8 9">
    <name type="scientific">Carpediemonas membranifera</name>
    <dbReference type="NCBI Taxonomy" id="201153"/>
    <lineage>
        <taxon>Eukaryota</taxon>
        <taxon>Metamonada</taxon>
        <taxon>Carpediemonas-like organisms</taxon>
        <taxon>Carpediemonas</taxon>
    </lineage>
</organism>
<evidence type="ECO:0000256" key="2">
    <source>
        <dbReference type="ARBA" id="ARBA00010596"/>
    </source>
</evidence>
<dbReference type="InterPro" id="IPR006977">
    <property type="entry name" value="Yip1_dom"/>
</dbReference>
<dbReference type="Proteomes" id="UP000717585">
    <property type="component" value="Unassembled WGS sequence"/>
</dbReference>
<keyword evidence="5 6" id="KW-0472">Membrane</keyword>
<accession>A0A8J6DZ63</accession>
<dbReference type="GO" id="GO:0006888">
    <property type="term" value="P:endoplasmic reticulum to Golgi vesicle-mediated transport"/>
    <property type="evidence" value="ECO:0007669"/>
    <property type="project" value="InterPro"/>
</dbReference>
<evidence type="ECO:0000256" key="4">
    <source>
        <dbReference type="ARBA" id="ARBA00022989"/>
    </source>
</evidence>
<protein>
    <recommendedName>
        <fullName evidence="6">Protein YIPF</fullName>
    </recommendedName>
</protein>
<dbReference type="Pfam" id="PF04893">
    <property type="entry name" value="Yip1"/>
    <property type="match status" value="1"/>
</dbReference>
<feature type="domain" description="Yip1" evidence="7">
    <location>
        <begin position="46"/>
        <end position="184"/>
    </location>
</feature>
<keyword evidence="3 6" id="KW-0812">Transmembrane</keyword>
<feature type="transmembrane region" description="Helical" evidence="6">
    <location>
        <begin position="110"/>
        <end position="130"/>
    </location>
</feature>
<evidence type="ECO:0000256" key="5">
    <source>
        <dbReference type="ARBA" id="ARBA00023136"/>
    </source>
</evidence>
<feature type="transmembrane region" description="Helical" evidence="6">
    <location>
        <begin position="50"/>
        <end position="69"/>
    </location>
</feature>
<dbReference type="InterPro" id="IPR045231">
    <property type="entry name" value="Yip1/4-like"/>
</dbReference>
<comment type="similarity">
    <text evidence="2 6">Belongs to the YIP1 family.</text>
</comment>
<dbReference type="GO" id="GO:0005802">
    <property type="term" value="C:trans-Golgi network"/>
    <property type="evidence" value="ECO:0007669"/>
    <property type="project" value="TreeGrafter"/>
</dbReference>
<sequence length="188" mass="20780">MSESTSSLPSTLEEPVWKTILTELQQIGVKLFFVLVPINRKVNILAKWDLWGPLVLCMTFAMFLSFNAPSGQGDIMFATGFFIVWIGAVVVTVNAIILGSNISIFQSVCLLGYCIAPLVLAEAINTLLGLVGLDIIFIKLVVTFISFVWSTFAALSFFFKTVEMKKVALVLYPVILFFLAIAWLILVC</sequence>
<dbReference type="PANTHER" id="PTHR21236:SF1">
    <property type="entry name" value="PROTEIN YIPF6"/>
    <property type="match status" value="1"/>
</dbReference>
<keyword evidence="9" id="KW-1185">Reference proteome</keyword>
<gene>
    <name evidence="8" type="ORF">J8273_3337</name>
</gene>
<dbReference type="EMBL" id="JAHDYR010000025">
    <property type="protein sequence ID" value="KAG9393204.1"/>
    <property type="molecule type" value="Genomic_DNA"/>
</dbReference>
<reference evidence="8" key="1">
    <citation type="submission" date="2021-05" db="EMBL/GenBank/DDBJ databases">
        <title>A free-living protist that lacks canonical eukaryotic 1 DNA replication and segregation systems.</title>
        <authorList>
            <person name="Salas-Leiva D.E."/>
            <person name="Tromer E.C."/>
            <person name="Curtis B.A."/>
            <person name="Jerlstrom-Hultqvist J."/>
            <person name="Kolisko M."/>
            <person name="Yi Z."/>
            <person name="Salas-Leiva J.S."/>
            <person name="Gallot-Lavallee L."/>
            <person name="Kops G.J.P.L."/>
            <person name="Archibald J.M."/>
            <person name="Simpson A.G.B."/>
            <person name="Roger A.J."/>
        </authorList>
    </citation>
    <scope>NUCLEOTIDE SEQUENCE</scope>
    <source>
        <strain evidence="8">BICM</strain>
    </source>
</reference>
<feature type="transmembrane region" description="Helical" evidence="6">
    <location>
        <begin position="75"/>
        <end position="98"/>
    </location>
</feature>
<dbReference type="AlphaFoldDB" id="A0A8J6DZ63"/>
<evidence type="ECO:0000256" key="6">
    <source>
        <dbReference type="RuleBase" id="RU361264"/>
    </source>
</evidence>
<feature type="transmembrane region" description="Helical" evidence="6">
    <location>
        <begin position="167"/>
        <end position="186"/>
    </location>
</feature>
<evidence type="ECO:0000256" key="1">
    <source>
        <dbReference type="ARBA" id="ARBA00004141"/>
    </source>
</evidence>
<proteinExistence type="inferred from homology"/>
<name>A0A8J6DZ63_9EUKA</name>
<evidence type="ECO:0000313" key="9">
    <source>
        <dbReference type="Proteomes" id="UP000717585"/>
    </source>
</evidence>
<dbReference type="PANTHER" id="PTHR21236">
    <property type="entry name" value="GOLGI MEMBRANE PROTEIN YIP1"/>
    <property type="match status" value="1"/>
</dbReference>
<keyword evidence="4 6" id="KW-1133">Transmembrane helix</keyword>
<feature type="transmembrane region" description="Helical" evidence="6">
    <location>
        <begin position="136"/>
        <end position="155"/>
    </location>
</feature>